<evidence type="ECO:0000313" key="3">
    <source>
        <dbReference type="EMBL" id="KEY72838.1"/>
    </source>
</evidence>
<name>A0A084B5K9_STACB</name>
<gene>
    <name evidence="3" type="ORF">S7711_04422</name>
</gene>
<protein>
    <recommendedName>
        <fullName evidence="2">BTB domain-containing protein</fullName>
    </recommendedName>
</protein>
<evidence type="ECO:0000256" key="1">
    <source>
        <dbReference type="SAM" id="MobiDB-lite"/>
    </source>
</evidence>
<dbReference type="EMBL" id="KL648012">
    <property type="protein sequence ID" value="KEY72838.1"/>
    <property type="molecule type" value="Genomic_DNA"/>
</dbReference>
<feature type="compositionally biased region" description="Basic and acidic residues" evidence="1">
    <location>
        <begin position="181"/>
        <end position="195"/>
    </location>
</feature>
<organism evidence="3 4">
    <name type="scientific">Stachybotrys chartarum (strain CBS 109288 / IBT 7711)</name>
    <name type="common">Toxic black mold</name>
    <name type="synonym">Stilbospora chartarum</name>
    <dbReference type="NCBI Taxonomy" id="1280523"/>
    <lineage>
        <taxon>Eukaryota</taxon>
        <taxon>Fungi</taxon>
        <taxon>Dikarya</taxon>
        <taxon>Ascomycota</taxon>
        <taxon>Pezizomycotina</taxon>
        <taxon>Sordariomycetes</taxon>
        <taxon>Hypocreomycetidae</taxon>
        <taxon>Hypocreales</taxon>
        <taxon>Stachybotryaceae</taxon>
        <taxon>Stachybotrys</taxon>
    </lineage>
</organism>
<evidence type="ECO:0000313" key="4">
    <source>
        <dbReference type="Proteomes" id="UP000028045"/>
    </source>
</evidence>
<dbReference type="SUPFAM" id="SSF54695">
    <property type="entry name" value="POZ domain"/>
    <property type="match status" value="1"/>
</dbReference>
<dbReference type="PANTHER" id="PTHR47843">
    <property type="entry name" value="BTB DOMAIN-CONTAINING PROTEIN-RELATED"/>
    <property type="match status" value="1"/>
</dbReference>
<sequence>MSADSSQACERAAHGVEASDGIHQALKTLLLDDRYADMTIRCGNVELKAHRAIVCTQSSFFAKAMDGPFRESIAGVVELPEDYPEIVVCLLQFLYAGNYIDAEHLTLHHPAFTAEMSAEEIDKELADGLGVDTNDIPGGSDDDRDWEDETEDPSAAETRSEPPEEYLQIHDDAASPADGAMESKDDNNPDQDLSRPDTAASLFTSLRVYVLADKCDVPALKLLARERFWVTASHVFETYADFPAVVDELYETTAPGDFAMREIPCRLIANRYQWDGPLATAVDPVLAKHGDLALGVLKYMQIYTSEATRVDI</sequence>
<dbReference type="CDD" id="cd18186">
    <property type="entry name" value="BTB_POZ_ZBTB_KLHL-like"/>
    <property type="match status" value="1"/>
</dbReference>
<dbReference type="PROSITE" id="PS50097">
    <property type="entry name" value="BTB"/>
    <property type="match status" value="1"/>
</dbReference>
<dbReference type="HOGENOM" id="CLU_057752_3_0_1"/>
<keyword evidence="4" id="KW-1185">Reference proteome</keyword>
<dbReference type="Proteomes" id="UP000028045">
    <property type="component" value="Unassembled WGS sequence"/>
</dbReference>
<dbReference type="OrthoDB" id="1022638at2759"/>
<dbReference type="Pfam" id="PF00651">
    <property type="entry name" value="BTB"/>
    <property type="match status" value="1"/>
</dbReference>
<accession>A0A084B5K9</accession>
<feature type="region of interest" description="Disordered" evidence="1">
    <location>
        <begin position="128"/>
        <end position="196"/>
    </location>
</feature>
<dbReference type="Gene3D" id="3.30.710.10">
    <property type="entry name" value="Potassium Channel Kv1.1, Chain A"/>
    <property type="match status" value="1"/>
</dbReference>
<dbReference type="AlphaFoldDB" id="A0A084B5K9"/>
<dbReference type="InterPro" id="IPR011333">
    <property type="entry name" value="SKP1/BTB/POZ_sf"/>
</dbReference>
<feature type="compositionally biased region" description="Basic and acidic residues" evidence="1">
    <location>
        <begin position="158"/>
        <end position="173"/>
    </location>
</feature>
<proteinExistence type="predicted"/>
<evidence type="ECO:0000259" key="2">
    <source>
        <dbReference type="PROSITE" id="PS50097"/>
    </source>
</evidence>
<feature type="domain" description="BTB" evidence="2">
    <location>
        <begin position="36"/>
        <end position="103"/>
    </location>
</feature>
<dbReference type="PANTHER" id="PTHR47843:SF5">
    <property type="entry name" value="BTB_POZ DOMAIN PROTEIN"/>
    <property type="match status" value="1"/>
</dbReference>
<dbReference type="InterPro" id="IPR000210">
    <property type="entry name" value="BTB/POZ_dom"/>
</dbReference>
<reference evidence="3 4" key="1">
    <citation type="journal article" date="2014" name="BMC Genomics">
        <title>Comparative genome sequencing reveals chemotype-specific gene clusters in the toxigenic black mold Stachybotrys.</title>
        <authorList>
            <person name="Semeiks J."/>
            <person name="Borek D."/>
            <person name="Otwinowski Z."/>
            <person name="Grishin N.V."/>
        </authorList>
    </citation>
    <scope>NUCLEOTIDE SEQUENCE [LARGE SCALE GENOMIC DNA]</scope>
    <source>
        <strain evidence="4">CBS 109288 / IBT 7711</strain>
    </source>
</reference>
<feature type="compositionally biased region" description="Acidic residues" evidence="1">
    <location>
        <begin position="140"/>
        <end position="154"/>
    </location>
</feature>